<comment type="caution">
    <text evidence="4">The sequence shown here is derived from an EMBL/GenBank/DDBJ whole genome shotgun (WGS) entry which is preliminary data.</text>
</comment>
<evidence type="ECO:0000259" key="3">
    <source>
        <dbReference type="Pfam" id="PF04967"/>
    </source>
</evidence>
<name>A0AAV3URX5_9EURY</name>
<evidence type="ECO:0000256" key="2">
    <source>
        <dbReference type="ARBA" id="ARBA00023163"/>
    </source>
</evidence>
<reference evidence="4 5" key="1">
    <citation type="journal article" date="2019" name="Int. J. Syst. Evol. Microbiol.">
        <title>The Global Catalogue of Microorganisms (GCM) 10K type strain sequencing project: providing services to taxonomists for standard genome sequencing and annotation.</title>
        <authorList>
            <consortium name="The Broad Institute Genomics Platform"/>
            <consortium name="The Broad Institute Genome Sequencing Center for Infectious Disease"/>
            <person name="Wu L."/>
            <person name="Ma J."/>
        </authorList>
    </citation>
    <scope>NUCLEOTIDE SEQUENCE [LARGE SCALE GENOMIC DNA]</scope>
    <source>
        <strain evidence="4 5">JCM 17504</strain>
    </source>
</reference>
<organism evidence="4 5">
    <name type="scientific">Haladaptatus pallidirubidus</name>
    <dbReference type="NCBI Taxonomy" id="1008152"/>
    <lineage>
        <taxon>Archaea</taxon>
        <taxon>Methanobacteriati</taxon>
        <taxon>Methanobacteriota</taxon>
        <taxon>Stenosarchaea group</taxon>
        <taxon>Halobacteria</taxon>
        <taxon>Halobacteriales</taxon>
        <taxon>Haladaptataceae</taxon>
        <taxon>Haladaptatus</taxon>
    </lineage>
</organism>
<dbReference type="AlphaFoldDB" id="A0AAV3URX5"/>
<dbReference type="Gene3D" id="1.10.10.10">
    <property type="entry name" value="Winged helix-like DNA-binding domain superfamily/Winged helix DNA-binding domain"/>
    <property type="match status" value="1"/>
</dbReference>
<dbReference type="RefSeq" id="WP_227779226.1">
    <property type="nucleotide sequence ID" value="NZ_BAABKX010000030.1"/>
</dbReference>
<sequence length="241" mass="27380">MEHASKDTRHNDLHSSQLTLRIWHPNCWTLQTTAATDAGLIAHGVYHTGGVTNARCTAYADSRKHINSLIDEIKSSPLTTEIQCVQEYFNLRARGNAAAGNTTEELLVKYESCNSIHDAFIERGFIPEEEIRVHDGREYWTVIITQDRAEISRRLDEIRSEMNAEISIEGMKSPDTHTQNGSPVVELSERQREVFELAQRRGYYSWPRETSASELATEIDISKTTLLEHLRKAEVKLLSSV</sequence>
<dbReference type="Pfam" id="PF04967">
    <property type="entry name" value="HTH_10"/>
    <property type="match status" value="1"/>
</dbReference>
<keyword evidence="2" id="KW-0804">Transcription</keyword>
<keyword evidence="1" id="KW-0805">Transcription regulation</keyword>
<gene>
    <name evidence="4" type="ORF">GCM10025751_57800</name>
</gene>
<keyword evidence="5" id="KW-1185">Reference proteome</keyword>
<dbReference type="InterPro" id="IPR036388">
    <property type="entry name" value="WH-like_DNA-bd_sf"/>
</dbReference>
<accession>A0AAV3URX5</accession>
<dbReference type="Proteomes" id="UP001501729">
    <property type="component" value="Unassembled WGS sequence"/>
</dbReference>
<evidence type="ECO:0000313" key="5">
    <source>
        <dbReference type="Proteomes" id="UP001501729"/>
    </source>
</evidence>
<dbReference type="InterPro" id="IPR007050">
    <property type="entry name" value="HTH_bacterioopsin"/>
</dbReference>
<proteinExistence type="predicted"/>
<evidence type="ECO:0000256" key="1">
    <source>
        <dbReference type="ARBA" id="ARBA00023015"/>
    </source>
</evidence>
<dbReference type="PANTHER" id="PTHR34236:SF1">
    <property type="entry name" value="DIMETHYL SULFOXIDE REDUCTASE TRANSCRIPTIONAL ACTIVATOR"/>
    <property type="match status" value="1"/>
</dbReference>
<dbReference type="PANTHER" id="PTHR34236">
    <property type="entry name" value="DIMETHYL SULFOXIDE REDUCTASE TRANSCRIPTIONAL ACTIVATOR"/>
    <property type="match status" value="1"/>
</dbReference>
<feature type="domain" description="HTH bat-type" evidence="3">
    <location>
        <begin position="187"/>
        <end position="238"/>
    </location>
</feature>
<evidence type="ECO:0000313" key="4">
    <source>
        <dbReference type="EMBL" id="GAA5066163.1"/>
    </source>
</evidence>
<dbReference type="EMBL" id="BAABKX010000030">
    <property type="protein sequence ID" value="GAA5066163.1"/>
    <property type="molecule type" value="Genomic_DNA"/>
</dbReference>
<protein>
    <recommendedName>
        <fullName evidence="3">HTH bat-type domain-containing protein</fullName>
    </recommendedName>
</protein>